<evidence type="ECO:0000256" key="8">
    <source>
        <dbReference type="ARBA" id="ARBA00022824"/>
    </source>
</evidence>
<gene>
    <name evidence="16" type="ORF">OTU49_010012</name>
</gene>
<evidence type="ECO:0000313" key="17">
    <source>
        <dbReference type="Proteomes" id="UP001445076"/>
    </source>
</evidence>
<dbReference type="GO" id="GO:0031982">
    <property type="term" value="C:vesicle"/>
    <property type="evidence" value="ECO:0007669"/>
    <property type="project" value="UniProtKB-SubCell"/>
</dbReference>
<evidence type="ECO:0000256" key="9">
    <source>
        <dbReference type="ARBA" id="ARBA00022989"/>
    </source>
</evidence>
<dbReference type="GO" id="GO:0030177">
    <property type="term" value="P:positive regulation of Wnt signaling pathway"/>
    <property type="evidence" value="ECO:0007669"/>
    <property type="project" value="TreeGrafter"/>
</dbReference>
<name>A0AAW0WA03_CHEQU</name>
<keyword evidence="11" id="KW-0675">Receptor</keyword>
<keyword evidence="8" id="KW-0256">Endoplasmic reticulum</keyword>
<dbReference type="Pfam" id="PF25294">
    <property type="entry name" value="RENR_N"/>
    <property type="match status" value="1"/>
</dbReference>
<keyword evidence="9 12" id="KW-1133">Transmembrane helix</keyword>
<evidence type="ECO:0000256" key="5">
    <source>
        <dbReference type="ARBA" id="ARBA00022685"/>
    </source>
</evidence>
<protein>
    <recommendedName>
        <fullName evidence="18">Renin receptor</fullName>
    </recommendedName>
</protein>
<dbReference type="GO" id="GO:0098588">
    <property type="term" value="C:bounding membrane of organelle"/>
    <property type="evidence" value="ECO:0007669"/>
    <property type="project" value="UniProtKB-ARBA"/>
</dbReference>
<feature type="domain" description="Renin receptor-like C-terminal transmembrane spanning segment" evidence="14">
    <location>
        <begin position="259"/>
        <end position="322"/>
    </location>
</feature>
<proteinExistence type="predicted"/>
<evidence type="ECO:0000256" key="13">
    <source>
        <dbReference type="SAM" id="SignalP"/>
    </source>
</evidence>
<evidence type="ECO:0000256" key="12">
    <source>
        <dbReference type="SAM" id="Phobius"/>
    </source>
</evidence>
<keyword evidence="4" id="KW-1003">Cell membrane</keyword>
<dbReference type="InterPro" id="IPR057318">
    <property type="entry name" value="RENR_N"/>
</dbReference>
<dbReference type="EMBL" id="JARKIK010000078">
    <property type="protein sequence ID" value="KAK8726710.1"/>
    <property type="molecule type" value="Genomic_DNA"/>
</dbReference>
<keyword evidence="17" id="KW-1185">Reference proteome</keyword>
<dbReference type="InterPro" id="IPR056780">
    <property type="entry name" value="Renin_r_C"/>
</dbReference>
<dbReference type="InterPro" id="IPR012493">
    <property type="entry name" value="Renin_rcpt"/>
</dbReference>
<evidence type="ECO:0000256" key="1">
    <source>
        <dbReference type="ARBA" id="ARBA00004115"/>
    </source>
</evidence>
<dbReference type="GO" id="GO:0005789">
    <property type="term" value="C:endoplasmic reticulum membrane"/>
    <property type="evidence" value="ECO:0007669"/>
    <property type="project" value="UniProtKB-SubCell"/>
</dbReference>
<evidence type="ECO:0008006" key="18">
    <source>
        <dbReference type="Google" id="ProtNLM"/>
    </source>
</evidence>
<evidence type="ECO:0000313" key="16">
    <source>
        <dbReference type="EMBL" id="KAK8726710.1"/>
    </source>
</evidence>
<dbReference type="PANTHER" id="PTHR13351:SF1">
    <property type="entry name" value="RENIN RECEPTOR"/>
    <property type="match status" value="1"/>
</dbReference>
<dbReference type="GO" id="GO:0009897">
    <property type="term" value="C:external side of plasma membrane"/>
    <property type="evidence" value="ECO:0007669"/>
    <property type="project" value="TreeGrafter"/>
</dbReference>
<keyword evidence="6 12" id="KW-0812">Transmembrane</keyword>
<evidence type="ECO:0000259" key="15">
    <source>
        <dbReference type="Pfam" id="PF25294"/>
    </source>
</evidence>
<dbReference type="Proteomes" id="UP001445076">
    <property type="component" value="Unassembled WGS sequence"/>
</dbReference>
<keyword evidence="10 12" id="KW-0472">Membrane</keyword>
<keyword evidence="5" id="KW-0165">Cleavage on pair of basic residues</keyword>
<comment type="subcellular location">
    <subcellularLocation>
        <location evidence="2">Cell membrane</location>
        <topology evidence="2">Single-pass type I membrane protein</topology>
    </subcellularLocation>
    <subcellularLocation>
        <location evidence="1">Endoplasmic reticulum membrane</location>
        <topology evidence="1">Single-pass type I membrane protein</topology>
    </subcellularLocation>
    <subcellularLocation>
        <location evidence="3">Vesicle</location>
    </subcellularLocation>
</comment>
<evidence type="ECO:0000259" key="14">
    <source>
        <dbReference type="Pfam" id="PF07850"/>
    </source>
</evidence>
<evidence type="ECO:0000256" key="4">
    <source>
        <dbReference type="ARBA" id="ARBA00022475"/>
    </source>
</evidence>
<dbReference type="Pfam" id="PF07850">
    <property type="entry name" value="Renin_r"/>
    <property type="match status" value="1"/>
</dbReference>
<dbReference type="PANTHER" id="PTHR13351">
    <property type="entry name" value="RENIN RECEPTOR"/>
    <property type="match status" value="1"/>
</dbReference>
<accession>A0AAW0WA03</accession>
<keyword evidence="7 13" id="KW-0732">Signal</keyword>
<sequence length="323" mass="35270">KMASQVTALVALFSLFFSVYCGEINVAFSPPTVRFGSASVLRATDLDDVLAAALGYTPAKSSSWKGLTITSPFSPPTAAVVVEVHSGGASIRQAGSSYGLKEDTSIDEVFRRLKSIYGSKAQRHTLFKRLTVIDNSDDERVSRSLPATKVLNATQEPDGTFLREMAALYITAQTAEEITTAPHGGQDVIFLEVNTLAQLVKTYGLGSPRVTEAVDILRDELSKVTDLMRHIYNDRVLVVTVTVDQQEKLSRNTRSILQAPSAQNLNLATNYSSDYPAIFNIILWLSIILAISILATSVAMATMDPGRDSIIYRMTNPRMKKDN</sequence>
<organism evidence="16 17">
    <name type="scientific">Cherax quadricarinatus</name>
    <name type="common">Australian red claw crayfish</name>
    <dbReference type="NCBI Taxonomy" id="27406"/>
    <lineage>
        <taxon>Eukaryota</taxon>
        <taxon>Metazoa</taxon>
        <taxon>Ecdysozoa</taxon>
        <taxon>Arthropoda</taxon>
        <taxon>Crustacea</taxon>
        <taxon>Multicrustacea</taxon>
        <taxon>Malacostraca</taxon>
        <taxon>Eumalacostraca</taxon>
        <taxon>Eucarida</taxon>
        <taxon>Decapoda</taxon>
        <taxon>Pleocyemata</taxon>
        <taxon>Astacidea</taxon>
        <taxon>Parastacoidea</taxon>
        <taxon>Parastacidae</taxon>
        <taxon>Cherax</taxon>
    </lineage>
</organism>
<dbReference type="AlphaFoldDB" id="A0AAW0WA03"/>
<feature type="non-terminal residue" evidence="16">
    <location>
        <position position="1"/>
    </location>
</feature>
<feature type="signal peptide" evidence="13">
    <location>
        <begin position="1"/>
        <end position="21"/>
    </location>
</feature>
<feature type="transmembrane region" description="Helical" evidence="12">
    <location>
        <begin position="281"/>
        <end position="303"/>
    </location>
</feature>
<evidence type="ECO:0000256" key="2">
    <source>
        <dbReference type="ARBA" id="ARBA00004251"/>
    </source>
</evidence>
<evidence type="ECO:0000256" key="7">
    <source>
        <dbReference type="ARBA" id="ARBA00022729"/>
    </source>
</evidence>
<evidence type="ECO:0000256" key="11">
    <source>
        <dbReference type="ARBA" id="ARBA00023170"/>
    </source>
</evidence>
<feature type="domain" description="Renin receptor N-terminal" evidence="15">
    <location>
        <begin position="126"/>
        <end position="245"/>
    </location>
</feature>
<evidence type="ECO:0000256" key="3">
    <source>
        <dbReference type="ARBA" id="ARBA00004373"/>
    </source>
</evidence>
<feature type="chain" id="PRO_5043900812" description="Renin receptor" evidence="13">
    <location>
        <begin position="22"/>
        <end position="323"/>
    </location>
</feature>
<evidence type="ECO:0000256" key="10">
    <source>
        <dbReference type="ARBA" id="ARBA00023136"/>
    </source>
</evidence>
<reference evidence="16 17" key="1">
    <citation type="journal article" date="2024" name="BMC Genomics">
        <title>Genome assembly of redclaw crayfish (Cherax quadricarinatus) provides insights into its immune adaptation and hypoxia tolerance.</title>
        <authorList>
            <person name="Liu Z."/>
            <person name="Zheng J."/>
            <person name="Li H."/>
            <person name="Fang K."/>
            <person name="Wang S."/>
            <person name="He J."/>
            <person name="Zhou D."/>
            <person name="Weng S."/>
            <person name="Chi M."/>
            <person name="Gu Z."/>
            <person name="He J."/>
            <person name="Li F."/>
            <person name="Wang M."/>
        </authorList>
    </citation>
    <scope>NUCLEOTIDE SEQUENCE [LARGE SCALE GENOMIC DNA]</scope>
    <source>
        <strain evidence="16">ZL_2023a</strain>
    </source>
</reference>
<dbReference type="GO" id="GO:0038023">
    <property type="term" value="F:signaling receptor activity"/>
    <property type="evidence" value="ECO:0007669"/>
    <property type="project" value="InterPro"/>
</dbReference>
<evidence type="ECO:0000256" key="6">
    <source>
        <dbReference type="ARBA" id="ARBA00022692"/>
    </source>
</evidence>
<comment type="caution">
    <text evidence="16">The sequence shown here is derived from an EMBL/GenBank/DDBJ whole genome shotgun (WGS) entry which is preliminary data.</text>
</comment>